<dbReference type="EMBL" id="CACRSL010000003">
    <property type="protein sequence ID" value="VYT09806.1"/>
    <property type="molecule type" value="Genomic_DNA"/>
</dbReference>
<sequence length="138" mass="15102">MPSSQKTAHLSLNSWSGADKPKMDDFNADNLKLDAAFHQLTPVCGSYVGDGKITRAVDLGFRPKICLVYTDFVPLLRMNPTLYTEVQIGFAILSEAGCSMGASLTDTGISVRSGAGEYDYEAFFLNSSGQTYYYIAFR</sequence>
<name>A0A6N2U2Z6_9FIRM</name>
<accession>A0A6N2U2Z6</accession>
<evidence type="ECO:0000313" key="1">
    <source>
        <dbReference type="EMBL" id="VYT09806.1"/>
    </source>
</evidence>
<protein>
    <submittedName>
        <fullName evidence="1">Uncharacterized protein</fullName>
    </submittedName>
</protein>
<reference evidence="1" key="1">
    <citation type="submission" date="2019-11" db="EMBL/GenBank/DDBJ databases">
        <authorList>
            <person name="Feng L."/>
        </authorList>
    </citation>
    <scope>NUCLEOTIDE SEQUENCE</scope>
    <source>
        <strain evidence="1">AundefinedLFYP135</strain>
    </source>
</reference>
<gene>
    <name evidence="1" type="ORF">AULFYP135_01631</name>
</gene>
<organism evidence="1">
    <name type="scientific">uncultured Anaerotruncus sp</name>
    <dbReference type="NCBI Taxonomy" id="905011"/>
    <lineage>
        <taxon>Bacteria</taxon>
        <taxon>Bacillati</taxon>
        <taxon>Bacillota</taxon>
        <taxon>Clostridia</taxon>
        <taxon>Eubacteriales</taxon>
        <taxon>Oscillospiraceae</taxon>
        <taxon>Anaerotruncus</taxon>
        <taxon>environmental samples</taxon>
    </lineage>
</organism>
<dbReference type="AlphaFoldDB" id="A0A6N2U2Z6"/>
<proteinExistence type="predicted"/>